<gene>
    <name evidence="6" type="ORF">ACFPQ4_11935</name>
</gene>
<keyword evidence="2" id="KW-0479">Metal-binding</keyword>
<evidence type="ECO:0000256" key="4">
    <source>
        <dbReference type="ARBA" id="ARBA00023014"/>
    </source>
</evidence>
<keyword evidence="4" id="KW-0411">Iron-sulfur</keyword>
<accession>A0ABW0R1G6</accession>
<reference evidence="7" key="1">
    <citation type="journal article" date="2019" name="Int. J. Syst. Evol. Microbiol.">
        <title>The Global Catalogue of Microorganisms (GCM) 10K type strain sequencing project: providing services to taxonomists for standard genome sequencing and annotation.</title>
        <authorList>
            <consortium name="The Broad Institute Genomics Platform"/>
            <consortium name="The Broad Institute Genome Sequencing Center for Infectious Disease"/>
            <person name="Wu L."/>
            <person name="Ma J."/>
        </authorList>
    </citation>
    <scope>NUCLEOTIDE SEQUENCE [LARGE SCALE GENOMIC DNA]</scope>
    <source>
        <strain evidence="7">CGMCC 1.18578</strain>
    </source>
</reference>
<feature type="domain" description="Rieske" evidence="5">
    <location>
        <begin position="4"/>
        <end position="96"/>
    </location>
</feature>
<dbReference type="Pfam" id="PF00355">
    <property type="entry name" value="Rieske"/>
    <property type="match status" value="1"/>
</dbReference>
<evidence type="ECO:0000256" key="3">
    <source>
        <dbReference type="ARBA" id="ARBA00023004"/>
    </source>
</evidence>
<evidence type="ECO:0000313" key="6">
    <source>
        <dbReference type="EMBL" id="MFC5530137.1"/>
    </source>
</evidence>
<proteinExistence type="predicted"/>
<dbReference type="InterPro" id="IPR017941">
    <property type="entry name" value="Rieske_2Fe-2S"/>
</dbReference>
<name>A0ABW0R1G6_9BACL</name>
<sequence length="101" mass="11472">MMKEIDLGPIEEYPSLPAEITIASSPYWLVRCAEGEYRLLSGLCPHAGGEIRPMNDVLFCPLHFWTFDAQSGSCLNNPDERLMRRKVVIRGDRFIAEGEDE</sequence>
<dbReference type="CDD" id="cd03467">
    <property type="entry name" value="Rieske"/>
    <property type="match status" value="1"/>
</dbReference>
<keyword evidence="3" id="KW-0408">Iron</keyword>
<evidence type="ECO:0000256" key="1">
    <source>
        <dbReference type="ARBA" id="ARBA00022714"/>
    </source>
</evidence>
<dbReference type="Proteomes" id="UP001596108">
    <property type="component" value="Unassembled WGS sequence"/>
</dbReference>
<evidence type="ECO:0000256" key="2">
    <source>
        <dbReference type="ARBA" id="ARBA00022723"/>
    </source>
</evidence>
<dbReference type="PROSITE" id="PS51296">
    <property type="entry name" value="RIESKE"/>
    <property type="match status" value="1"/>
</dbReference>
<protein>
    <submittedName>
        <fullName evidence="6">Rieske (2Fe-2S) protein</fullName>
    </submittedName>
</protein>
<comment type="caution">
    <text evidence="6">The sequence shown here is derived from an EMBL/GenBank/DDBJ whole genome shotgun (WGS) entry which is preliminary data.</text>
</comment>
<evidence type="ECO:0000259" key="5">
    <source>
        <dbReference type="PROSITE" id="PS51296"/>
    </source>
</evidence>
<dbReference type="Gene3D" id="2.102.10.10">
    <property type="entry name" value="Rieske [2Fe-2S] iron-sulphur domain"/>
    <property type="match status" value="1"/>
</dbReference>
<dbReference type="EMBL" id="JBHSNC010000036">
    <property type="protein sequence ID" value="MFC5530137.1"/>
    <property type="molecule type" value="Genomic_DNA"/>
</dbReference>
<evidence type="ECO:0000313" key="7">
    <source>
        <dbReference type="Proteomes" id="UP001596108"/>
    </source>
</evidence>
<dbReference type="InterPro" id="IPR036922">
    <property type="entry name" value="Rieske_2Fe-2S_sf"/>
</dbReference>
<dbReference type="SUPFAM" id="SSF50022">
    <property type="entry name" value="ISP domain"/>
    <property type="match status" value="1"/>
</dbReference>
<keyword evidence="7" id="KW-1185">Reference proteome</keyword>
<keyword evidence="1" id="KW-0001">2Fe-2S</keyword>
<dbReference type="RefSeq" id="WP_378112074.1">
    <property type="nucleotide sequence ID" value="NZ_JBHSNC010000036.1"/>
</dbReference>
<organism evidence="6 7">
    <name type="scientific">Cohnella yongneupensis</name>
    <dbReference type="NCBI Taxonomy" id="425006"/>
    <lineage>
        <taxon>Bacteria</taxon>
        <taxon>Bacillati</taxon>
        <taxon>Bacillota</taxon>
        <taxon>Bacilli</taxon>
        <taxon>Bacillales</taxon>
        <taxon>Paenibacillaceae</taxon>
        <taxon>Cohnella</taxon>
    </lineage>
</organism>